<feature type="region of interest" description="Disordered" evidence="1">
    <location>
        <begin position="192"/>
        <end position="212"/>
    </location>
</feature>
<comment type="caution">
    <text evidence="2">The sequence shown here is derived from an EMBL/GenBank/DDBJ whole genome shotgun (WGS) entry which is preliminary data.</text>
</comment>
<feature type="compositionally biased region" description="Acidic residues" evidence="1">
    <location>
        <begin position="19"/>
        <end position="50"/>
    </location>
</feature>
<feature type="compositionally biased region" description="Low complexity" evidence="1">
    <location>
        <begin position="1"/>
        <end position="12"/>
    </location>
</feature>
<dbReference type="EMBL" id="JABELV010000009">
    <property type="protein sequence ID" value="KAG7571281.1"/>
    <property type="molecule type" value="Genomic_DNA"/>
</dbReference>
<proteinExistence type="predicted"/>
<organism evidence="2 3">
    <name type="scientific">Filobasidium floriforme</name>
    <dbReference type="NCBI Taxonomy" id="5210"/>
    <lineage>
        <taxon>Eukaryota</taxon>
        <taxon>Fungi</taxon>
        <taxon>Dikarya</taxon>
        <taxon>Basidiomycota</taxon>
        <taxon>Agaricomycotina</taxon>
        <taxon>Tremellomycetes</taxon>
        <taxon>Filobasidiales</taxon>
        <taxon>Filobasidiaceae</taxon>
        <taxon>Filobasidium</taxon>
    </lineage>
</organism>
<feature type="compositionally biased region" description="Low complexity" evidence="1">
    <location>
        <begin position="157"/>
        <end position="172"/>
    </location>
</feature>
<dbReference type="OrthoDB" id="76224at2759"/>
<dbReference type="Pfam" id="PF08208">
    <property type="entry name" value="RNA_polI_A34"/>
    <property type="match status" value="1"/>
</dbReference>
<accession>A0A8K0JQW5</accession>
<feature type="region of interest" description="Disordered" evidence="1">
    <location>
        <begin position="274"/>
        <end position="306"/>
    </location>
</feature>
<dbReference type="AlphaFoldDB" id="A0A8K0JQW5"/>
<evidence type="ECO:0000313" key="2">
    <source>
        <dbReference type="EMBL" id="KAG7571281.1"/>
    </source>
</evidence>
<evidence type="ECO:0000313" key="3">
    <source>
        <dbReference type="Proteomes" id="UP000812966"/>
    </source>
</evidence>
<feature type="compositionally biased region" description="Polar residues" evidence="1">
    <location>
        <begin position="274"/>
        <end position="292"/>
    </location>
</feature>
<feature type="region of interest" description="Disordered" evidence="1">
    <location>
        <begin position="1"/>
        <end position="78"/>
    </location>
</feature>
<dbReference type="GO" id="GO:0006360">
    <property type="term" value="P:transcription by RNA polymerase I"/>
    <property type="evidence" value="ECO:0007669"/>
    <property type="project" value="InterPro"/>
</dbReference>
<gene>
    <name evidence="2" type="ORF">FFLO_00793</name>
</gene>
<protein>
    <submittedName>
        <fullName evidence="2">Uncharacterized protein</fullName>
    </submittedName>
</protein>
<reference evidence="2" key="1">
    <citation type="submission" date="2020-04" db="EMBL/GenBank/DDBJ databases">
        <title>Analysis of mating type loci in Filobasidium floriforme.</title>
        <authorList>
            <person name="Nowrousian M."/>
        </authorList>
    </citation>
    <scope>NUCLEOTIDE SEQUENCE</scope>
    <source>
        <strain evidence="2">CBS 6242</strain>
    </source>
</reference>
<evidence type="ECO:0000256" key="1">
    <source>
        <dbReference type="SAM" id="MobiDB-lite"/>
    </source>
</evidence>
<keyword evidence="3" id="KW-1185">Reference proteome</keyword>
<feature type="compositionally biased region" description="Basic and acidic residues" evidence="1">
    <location>
        <begin position="388"/>
        <end position="405"/>
    </location>
</feature>
<dbReference type="InterPro" id="IPR013240">
    <property type="entry name" value="DNA-dir_RNA_pol1_su_RPA34"/>
</dbReference>
<dbReference type="Proteomes" id="UP000812966">
    <property type="component" value="Unassembled WGS sequence"/>
</dbReference>
<name>A0A8K0JQW5_9TREE</name>
<feature type="region of interest" description="Disordered" evidence="1">
    <location>
        <begin position="357"/>
        <end position="418"/>
    </location>
</feature>
<sequence>MAKPKSVAVAAAKSRETIESDVEMDSDNLDEQSSSEESSEESSSSEEEDERQAQDVSGSTMKKPSGKQNGKWPAYEPPTGMNAMPINVNTAASEFEWNELAKRSGVELWCIRVPSTFKTTRLSNLQLDASVLKQGNKPSSKPLGTLTTSRNSYHLVPSSLPSASSSSSNNLPKGVNLEQEPDLRPSLVDSMLPADQVGRGARSAGDTDRDLEREGAVKAELGLDGSKAAGAEEMQGLKLVVPDGRRAGFFMAPIQPTRHVILTPLVGPTVDAENSSTLVNPTTTEASGSTPAPKNRHPQPAGLKYRNIPFGAVNPNTSHLVGGPGKDAGKDTMVAPNAIGQESAAAEVVVETSSVVVTPSGKNSEKKKDKKRKSTAGKGIDGVEDPAVAEKREKDKDKERKRKVESSGGSKSKRMKTE</sequence>
<feature type="compositionally biased region" description="Polar residues" evidence="1">
    <location>
        <begin position="54"/>
        <end position="68"/>
    </location>
</feature>
<feature type="region of interest" description="Disordered" evidence="1">
    <location>
        <begin position="133"/>
        <end position="178"/>
    </location>
</feature>